<dbReference type="InterPro" id="IPR051691">
    <property type="entry name" value="Metab_Enz_Cyan_OpOx_G3PDH"/>
</dbReference>
<dbReference type="Gene3D" id="3.50.50.60">
    <property type="entry name" value="FAD/NAD(P)-binding domain"/>
    <property type="match status" value="2"/>
</dbReference>
<keyword evidence="1" id="KW-0560">Oxidoreductase</keyword>
<dbReference type="SUPFAM" id="SSF51905">
    <property type="entry name" value="FAD/NAD(P)-binding domain"/>
    <property type="match status" value="1"/>
</dbReference>
<dbReference type="InterPro" id="IPR036188">
    <property type="entry name" value="FAD/NAD-bd_sf"/>
</dbReference>
<gene>
    <name evidence="3" type="ORF">U27_04464</name>
</gene>
<dbReference type="EMBL" id="DF820466">
    <property type="protein sequence ID" value="GAK57497.1"/>
    <property type="molecule type" value="Genomic_DNA"/>
</dbReference>
<evidence type="ECO:0000313" key="3">
    <source>
        <dbReference type="EMBL" id="GAK57497.1"/>
    </source>
</evidence>
<dbReference type="GO" id="GO:0016491">
    <property type="term" value="F:oxidoreductase activity"/>
    <property type="evidence" value="ECO:0007669"/>
    <property type="project" value="UniProtKB-KW"/>
</dbReference>
<proteinExistence type="predicted"/>
<dbReference type="Pfam" id="PF07992">
    <property type="entry name" value="Pyr_redox_2"/>
    <property type="match status" value="1"/>
</dbReference>
<dbReference type="PRINTS" id="PR00368">
    <property type="entry name" value="FADPNR"/>
</dbReference>
<dbReference type="eggNOG" id="COG0446">
    <property type="taxonomic scope" value="Bacteria"/>
</dbReference>
<name>A0A081BYU2_VECG1</name>
<dbReference type="AlphaFoldDB" id="A0A081BYU2"/>
<keyword evidence="4" id="KW-1185">Reference proteome</keyword>
<evidence type="ECO:0000313" key="4">
    <source>
        <dbReference type="Proteomes" id="UP000030661"/>
    </source>
</evidence>
<dbReference type="HOGENOM" id="CLU_030705_0_0_0"/>
<dbReference type="STRING" id="1499967.U27_04464"/>
<reference evidence="3" key="1">
    <citation type="journal article" date="2015" name="PeerJ">
        <title>First genomic representation of candidate bacterial phylum KSB3 points to enhanced environmental sensing as a trigger of wastewater bulking.</title>
        <authorList>
            <person name="Sekiguchi Y."/>
            <person name="Ohashi A."/>
            <person name="Parks D.H."/>
            <person name="Yamauchi T."/>
            <person name="Tyson G.W."/>
            <person name="Hugenholtz P."/>
        </authorList>
    </citation>
    <scope>NUCLEOTIDE SEQUENCE [LARGE SCALE GENOMIC DNA]</scope>
</reference>
<dbReference type="PANTHER" id="PTHR42949:SF3">
    <property type="entry name" value="ANAEROBIC GLYCEROL-3-PHOSPHATE DEHYDROGENASE SUBUNIT B"/>
    <property type="match status" value="1"/>
</dbReference>
<accession>A0A081BYU2</accession>
<feature type="domain" description="FAD/NAD(P)-binding" evidence="2">
    <location>
        <begin position="6"/>
        <end position="298"/>
    </location>
</feature>
<dbReference type="PANTHER" id="PTHR42949">
    <property type="entry name" value="ANAEROBIC GLYCEROL-3-PHOSPHATE DEHYDROGENASE SUBUNIT B"/>
    <property type="match status" value="1"/>
</dbReference>
<sequence>MRKEEYDVTVIGAGPAGMSAAYELSQAGCRVALVEREPSLGGILMQCIHNGFGLRHFKADLTGPEYAEKLIERINASNVDVYLATSVTELHAERQVVGLSQRFGVVEIDSKAVVLAMGCRERNRGNISIPGTRPAGIFTAGFAQKLVNMYGILPGKEVVIIGSGDIGLIMARRLTWSGVKVKAVVEIMPYPGGLVRNIVQCLDDFDIPLYLSHVVTNIFGRDRVSGVEIAKLDERRQVIEESKQTFACDTLLLSVGLVPENELSIDAGVKLSHITGGPLVDSDLMTSVDGIFACGNVLHVHDLVDFVSEESGRCAQGVLRFLERGPAHNQKQTRLVPGNNVRYLTPNRIDPHQEVMLFLRPLIVGRDVSLNIRADGAVIKRKKLRQVQPSEMIHLTLPPEDMLGKREDIPAQIEVSIEEQLSAF</sequence>
<evidence type="ECO:0000259" key="2">
    <source>
        <dbReference type="Pfam" id="PF07992"/>
    </source>
</evidence>
<dbReference type="Proteomes" id="UP000030661">
    <property type="component" value="Unassembled WGS sequence"/>
</dbReference>
<evidence type="ECO:0000256" key="1">
    <source>
        <dbReference type="ARBA" id="ARBA00023002"/>
    </source>
</evidence>
<dbReference type="InterPro" id="IPR023753">
    <property type="entry name" value="FAD/NAD-binding_dom"/>
</dbReference>
<protein>
    <recommendedName>
        <fullName evidence="2">FAD/NAD(P)-binding domain-containing protein</fullName>
    </recommendedName>
</protein>
<organism evidence="3">
    <name type="scientific">Vecturithrix granuli</name>
    <dbReference type="NCBI Taxonomy" id="1499967"/>
    <lineage>
        <taxon>Bacteria</taxon>
        <taxon>Candidatus Moduliflexota</taxon>
        <taxon>Candidatus Vecturitrichia</taxon>
        <taxon>Candidatus Vecturitrichales</taxon>
        <taxon>Candidatus Vecturitrichaceae</taxon>
        <taxon>Candidatus Vecturithrix</taxon>
    </lineage>
</organism>
<dbReference type="PRINTS" id="PR00469">
    <property type="entry name" value="PNDRDTASEII"/>
</dbReference>